<evidence type="ECO:0000313" key="5">
    <source>
        <dbReference type="EMBL" id="GMF48082.1"/>
    </source>
</evidence>
<dbReference type="InterPro" id="IPR027806">
    <property type="entry name" value="HARBI1_dom"/>
</dbReference>
<evidence type="ECO:0000259" key="4">
    <source>
        <dbReference type="Pfam" id="PF13359"/>
    </source>
</evidence>
<dbReference type="Pfam" id="PF13359">
    <property type="entry name" value="DDE_Tnp_4"/>
    <property type="match status" value="1"/>
</dbReference>
<dbReference type="EMBL" id="BSXT01002272">
    <property type="protein sequence ID" value="GMF48082.1"/>
    <property type="molecule type" value="Genomic_DNA"/>
</dbReference>
<evidence type="ECO:0000313" key="6">
    <source>
        <dbReference type="Proteomes" id="UP001165121"/>
    </source>
</evidence>
<dbReference type="AlphaFoldDB" id="A0A9W6XYN1"/>
<proteinExistence type="predicted"/>
<sequence length="394" mass="44562">MAITAAQVIDRLNRQWDDEATNLVTSHENFGEVARHVEDEASDSDSPILAEYIAGGGDDTLKGMTNFMAPELDALWALHFDTWQKHSIDFNIGVSTIEKLVHRVITTIEPVLYSQLVKPIKMSGQIESGNTFDNYPHALYATDVKFQPAYRPNGRYAEQKVYFSAKPKLYGFKIECSVAPPGLAVDVSDHAPGPSSDVTVMLDRLSIHRQMLRKEDGSVPEIGGEPTQFPEMWAILVDKGYQGAGRVLRTIQPKKKPRGGILDRDDLARNKAVSSGRVLVENFFGRMCMLWKATYAALKWNENLFDCAARLCTALSNFHVGLMPLRTRDSEHYDMVLSKYQSMGERVRTQRAQAQRHYLMWQQLRSRPAPYRARSSASQRETQYESDDSFSFSL</sequence>
<evidence type="ECO:0000256" key="1">
    <source>
        <dbReference type="ARBA" id="ARBA00001968"/>
    </source>
</evidence>
<feature type="region of interest" description="Disordered" evidence="3">
    <location>
        <begin position="370"/>
        <end position="394"/>
    </location>
</feature>
<dbReference type="Proteomes" id="UP001165121">
    <property type="component" value="Unassembled WGS sequence"/>
</dbReference>
<feature type="domain" description="DDE Tnp4" evidence="4">
    <location>
        <begin position="155"/>
        <end position="317"/>
    </location>
</feature>
<keyword evidence="6" id="KW-1185">Reference proteome</keyword>
<evidence type="ECO:0000256" key="3">
    <source>
        <dbReference type="SAM" id="MobiDB-lite"/>
    </source>
</evidence>
<comment type="caution">
    <text evidence="5">The sequence shown here is derived from an EMBL/GenBank/DDBJ whole genome shotgun (WGS) entry which is preliminary data.</text>
</comment>
<name>A0A9W6XYN1_9STRA</name>
<dbReference type="GO" id="GO:0046872">
    <property type="term" value="F:metal ion binding"/>
    <property type="evidence" value="ECO:0007669"/>
    <property type="project" value="UniProtKB-KW"/>
</dbReference>
<evidence type="ECO:0000256" key="2">
    <source>
        <dbReference type="ARBA" id="ARBA00022723"/>
    </source>
</evidence>
<accession>A0A9W6XYN1</accession>
<organism evidence="5 6">
    <name type="scientific">Phytophthora fragariaefolia</name>
    <dbReference type="NCBI Taxonomy" id="1490495"/>
    <lineage>
        <taxon>Eukaryota</taxon>
        <taxon>Sar</taxon>
        <taxon>Stramenopiles</taxon>
        <taxon>Oomycota</taxon>
        <taxon>Peronosporomycetes</taxon>
        <taxon>Peronosporales</taxon>
        <taxon>Peronosporaceae</taxon>
        <taxon>Phytophthora</taxon>
    </lineage>
</organism>
<keyword evidence="2" id="KW-0479">Metal-binding</keyword>
<protein>
    <submittedName>
        <fullName evidence="5">Unnamed protein product</fullName>
    </submittedName>
</protein>
<dbReference type="OrthoDB" id="166451at2759"/>
<comment type="cofactor">
    <cofactor evidence="1">
        <name>a divalent metal cation</name>
        <dbReference type="ChEBI" id="CHEBI:60240"/>
    </cofactor>
</comment>
<reference evidence="5" key="1">
    <citation type="submission" date="2023-04" db="EMBL/GenBank/DDBJ databases">
        <title>Phytophthora fragariaefolia NBRC 109709.</title>
        <authorList>
            <person name="Ichikawa N."/>
            <person name="Sato H."/>
            <person name="Tonouchi N."/>
        </authorList>
    </citation>
    <scope>NUCLEOTIDE SEQUENCE</scope>
    <source>
        <strain evidence="5">NBRC 109709</strain>
    </source>
</reference>
<gene>
    <name evidence="5" type="ORF">Pfra01_001841700</name>
</gene>